<dbReference type="NCBIfam" id="TIGR01646">
    <property type="entry name" value="vgr_GE"/>
    <property type="match status" value="1"/>
</dbReference>
<sequence>MSSQHRWQFTLKIASHSDTDIAVVEFTLHEMMSTPFEINIAFASRDDGLEPDSLLDQYATLTIWEHGVPQRRVHGVVTEFARGDRGHRRTRYDVVIRPALWRLALRQDSRIFQKISPNTILTQLCEDMGITDVAFATRRQPSEREYCVQYRESHLAFFERLAAEEGIFYFHEFEDVEGGMHRLVLADSPQVLISLGELPYHHRAGGTAPHAHVRRLRQVARLRSNAGTLKDYTFKNPAYGLQHAHQTGDGGHYEHYDAPGRYKADASGASFARIRLEHLRGDAATAEAESDIPALAPGHRFTLTQHETRSLNRGWQVIAVTHHGQQPQSLEEDAADASGMTRYHNTLSLVPDDRTWRPKPNPRPRVDGPQMAFVVGPPGEEIYCDEHGRVKVRFPWDRNAPGDEKSSAWLRVSQGWAGPGYGAMAIPRIGHEVIVSFLEGDPDQPIITGRTYHAVNTPTDALPANKTRTSIRTQTHKGDGFNELRFEDEKDREQVWLHAQKDFDLLTLNDRTEDIKRDNTLHVYRDRTTDIDRDETHLVHRHEVHTVDGNETHTVHQNRRKTVDGNETNTIGKNQSTQVGKNASTRIGKNKTETVNMAYMQNVGMGRMENVGLGYSLNVGALMNTFVGLSQTSQVGLNHSLNVGRNITLEAGNQLTLQVGNSRLVLTEDAIYLDAGEIHVKAGTTVHVDGPDDVLLNTGTAQPAPGSEEEESQPDAGGGSNGGVADGSCF</sequence>
<dbReference type="InterPro" id="IPR006533">
    <property type="entry name" value="T6SS_Vgr_RhsGE"/>
</dbReference>
<feature type="compositionally biased region" description="Polar residues" evidence="2">
    <location>
        <begin position="565"/>
        <end position="583"/>
    </location>
</feature>
<accession>A0A7W5C0T3</accession>
<dbReference type="SUPFAM" id="SSF69279">
    <property type="entry name" value="Phage tail proteins"/>
    <property type="match status" value="2"/>
</dbReference>
<dbReference type="AlphaFoldDB" id="A0A7W5C0T3"/>
<feature type="domain" description="Gp5/Type VI secretion system Vgr protein OB-fold" evidence="3">
    <location>
        <begin position="386"/>
        <end position="452"/>
    </location>
</feature>
<gene>
    <name evidence="5" type="ORF">FHR96_003667</name>
</gene>
<dbReference type="Gene3D" id="2.40.50.230">
    <property type="entry name" value="Gp5 N-terminal domain"/>
    <property type="match status" value="1"/>
</dbReference>
<dbReference type="Pfam" id="PF22178">
    <property type="entry name" value="Gp5_trimer_C"/>
    <property type="match status" value="1"/>
</dbReference>
<evidence type="ECO:0000256" key="1">
    <source>
        <dbReference type="ARBA" id="ARBA00005558"/>
    </source>
</evidence>
<feature type="compositionally biased region" description="Gly residues" evidence="2">
    <location>
        <begin position="716"/>
        <end position="730"/>
    </location>
</feature>
<dbReference type="Proteomes" id="UP000525987">
    <property type="component" value="Unassembled WGS sequence"/>
</dbReference>
<dbReference type="Pfam" id="PF04717">
    <property type="entry name" value="Phage_base_V"/>
    <property type="match status" value="1"/>
</dbReference>
<organism evidence="5 6">
    <name type="scientific">Halomonas organivorans</name>
    <dbReference type="NCBI Taxonomy" id="257772"/>
    <lineage>
        <taxon>Bacteria</taxon>
        <taxon>Pseudomonadati</taxon>
        <taxon>Pseudomonadota</taxon>
        <taxon>Gammaproteobacteria</taxon>
        <taxon>Oceanospirillales</taxon>
        <taxon>Halomonadaceae</taxon>
        <taxon>Halomonas</taxon>
    </lineage>
</organism>
<dbReference type="SUPFAM" id="SSF69255">
    <property type="entry name" value="gp5 N-terminal domain-like"/>
    <property type="match status" value="1"/>
</dbReference>
<comment type="similarity">
    <text evidence="1">Belongs to the VgrG protein family.</text>
</comment>
<feature type="region of interest" description="Disordered" evidence="2">
    <location>
        <begin position="690"/>
        <end position="730"/>
    </location>
</feature>
<dbReference type="NCBIfam" id="TIGR03361">
    <property type="entry name" value="VI_Rhs_Vgr"/>
    <property type="match status" value="1"/>
</dbReference>
<reference evidence="5 6" key="1">
    <citation type="submission" date="2020-08" db="EMBL/GenBank/DDBJ databases">
        <title>Genomic Encyclopedia of Type Strains, Phase III (KMG-III): the genomes of soil and plant-associated and newly described type strains.</title>
        <authorList>
            <person name="Whitman W."/>
        </authorList>
    </citation>
    <scope>NUCLEOTIDE SEQUENCE [LARGE SCALE GENOMIC DNA]</scope>
    <source>
        <strain evidence="5 6">CECT 5995</strain>
    </source>
</reference>
<dbReference type="Gene3D" id="3.55.50.10">
    <property type="entry name" value="Baseplate protein-like domains"/>
    <property type="match status" value="1"/>
</dbReference>
<name>A0A7W5C0T3_9GAMM</name>
<feature type="region of interest" description="Disordered" evidence="2">
    <location>
        <begin position="564"/>
        <end position="583"/>
    </location>
</feature>
<dbReference type="Gene3D" id="4.10.220.110">
    <property type="match status" value="1"/>
</dbReference>
<dbReference type="InterPro" id="IPR054030">
    <property type="entry name" value="Gp5_Vgr_C"/>
</dbReference>
<feature type="region of interest" description="Disordered" evidence="2">
    <location>
        <begin position="350"/>
        <end position="371"/>
    </location>
</feature>
<dbReference type="InterPro" id="IPR017847">
    <property type="entry name" value="T6SS_RhsGE_Vgr_subset"/>
</dbReference>
<dbReference type="EMBL" id="JACHXM010000026">
    <property type="protein sequence ID" value="MBB3142766.1"/>
    <property type="molecule type" value="Genomic_DNA"/>
</dbReference>
<evidence type="ECO:0000259" key="3">
    <source>
        <dbReference type="Pfam" id="PF04717"/>
    </source>
</evidence>
<feature type="domain" description="Gp5/Type VI secretion system Vgr C-terminal trimerisation" evidence="4">
    <location>
        <begin position="470"/>
        <end position="563"/>
    </location>
</feature>
<keyword evidence="6" id="KW-1185">Reference proteome</keyword>
<protein>
    <submittedName>
        <fullName evidence="5">Type VI secretion system secreted protein VgrG</fullName>
    </submittedName>
</protein>
<proteinExistence type="inferred from homology"/>
<dbReference type="Gene3D" id="2.30.110.50">
    <property type="match status" value="1"/>
</dbReference>
<evidence type="ECO:0000313" key="5">
    <source>
        <dbReference type="EMBL" id="MBB3142766.1"/>
    </source>
</evidence>
<evidence type="ECO:0000313" key="6">
    <source>
        <dbReference type="Proteomes" id="UP000525987"/>
    </source>
</evidence>
<evidence type="ECO:0000256" key="2">
    <source>
        <dbReference type="SAM" id="MobiDB-lite"/>
    </source>
</evidence>
<dbReference type="InterPro" id="IPR006531">
    <property type="entry name" value="Gp5/Vgr_OB"/>
</dbReference>
<dbReference type="InterPro" id="IPR037026">
    <property type="entry name" value="Vgr_OB-fold_dom_sf"/>
</dbReference>
<dbReference type="SUPFAM" id="SSF69349">
    <property type="entry name" value="Phage fibre proteins"/>
    <property type="match status" value="2"/>
</dbReference>
<dbReference type="RefSeq" id="WP_183389122.1">
    <property type="nucleotide sequence ID" value="NZ_JACHXM010000026.1"/>
</dbReference>
<dbReference type="Pfam" id="PF05954">
    <property type="entry name" value="Phage_GPD"/>
    <property type="match status" value="1"/>
</dbReference>
<comment type="caution">
    <text evidence="5">The sequence shown here is derived from an EMBL/GenBank/DDBJ whole genome shotgun (WGS) entry which is preliminary data.</text>
</comment>
<evidence type="ECO:0000259" key="4">
    <source>
        <dbReference type="Pfam" id="PF22178"/>
    </source>
</evidence>